<evidence type="ECO:0000313" key="1">
    <source>
        <dbReference type="EMBL" id="SET59560.1"/>
    </source>
</evidence>
<name>A0A1I0FN98_9BACT</name>
<dbReference type="AlphaFoldDB" id="A0A1I0FN98"/>
<protein>
    <submittedName>
        <fullName evidence="1">Uncharacterized protein</fullName>
    </submittedName>
</protein>
<accession>A0A1I0FN98</accession>
<gene>
    <name evidence="1" type="ORF">SAMN05443639_103478</name>
</gene>
<evidence type="ECO:0000313" key="2">
    <source>
        <dbReference type="Proteomes" id="UP000199181"/>
    </source>
</evidence>
<sequence length="41" mass="4300">MAAGNPWLIDPIVDALDAGCFHDVAIREALIDIAKGFTAST</sequence>
<dbReference type="EMBL" id="FOIJ01000003">
    <property type="protein sequence ID" value="SET59560.1"/>
    <property type="molecule type" value="Genomic_DNA"/>
</dbReference>
<dbReference type="RefSeq" id="WP_281247980.1">
    <property type="nucleotide sequence ID" value="NZ_FOIJ01000003.1"/>
</dbReference>
<reference evidence="2" key="1">
    <citation type="submission" date="2016-10" db="EMBL/GenBank/DDBJ databases">
        <authorList>
            <person name="Varghese N."/>
            <person name="Submissions S."/>
        </authorList>
    </citation>
    <scope>NUCLEOTIDE SEQUENCE [LARGE SCALE GENOMIC DNA]</scope>
    <source>
        <strain evidence="2">DSM 16858</strain>
    </source>
</reference>
<proteinExistence type="predicted"/>
<keyword evidence="2" id="KW-1185">Reference proteome</keyword>
<dbReference type="Proteomes" id="UP000199181">
    <property type="component" value="Unassembled WGS sequence"/>
</dbReference>
<organism evidence="1 2">
    <name type="scientific">Stigmatella erecta</name>
    <dbReference type="NCBI Taxonomy" id="83460"/>
    <lineage>
        <taxon>Bacteria</taxon>
        <taxon>Pseudomonadati</taxon>
        <taxon>Myxococcota</taxon>
        <taxon>Myxococcia</taxon>
        <taxon>Myxococcales</taxon>
        <taxon>Cystobacterineae</taxon>
        <taxon>Archangiaceae</taxon>
        <taxon>Stigmatella</taxon>
    </lineage>
</organism>